<dbReference type="CDD" id="cd10148">
    <property type="entry name" value="CsoR-like_DUF156"/>
    <property type="match status" value="1"/>
</dbReference>
<evidence type="ECO:0000256" key="3">
    <source>
        <dbReference type="ARBA" id="ARBA00022490"/>
    </source>
</evidence>
<dbReference type="GO" id="GO:0032993">
    <property type="term" value="C:protein-DNA complex"/>
    <property type="evidence" value="ECO:0007669"/>
    <property type="project" value="UniProtKB-ARBA"/>
</dbReference>
<feature type="region of interest" description="Disordered" evidence="10">
    <location>
        <begin position="1"/>
        <end position="52"/>
    </location>
</feature>
<evidence type="ECO:0000256" key="1">
    <source>
        <dbReference type="ARBA" id="ARBA00004496"/>
    </source>
</evidence>
<evidence type="ECO:0000313" key="12">
    <source>
        <dbReference type="Proteomes" id="UP000579605"/>
    </source>
</evidence>
<name>A0A852Z9C6_9ACTN</name>
<dbReference type="FunFam" id="1.20.58.1000:FF:000003">
    <property type="entry name" value="CopY family transcriptional regulator"/>
    <property type="match status" value="1"/>
</dbReference>
<comment type="caution">
    <text evidence="11">The sequence shown here is derived from an EMBL/GenBank/DDBJ whole genome shotgun (WGS) entry which is preliminary data.</text>
</comment>
<reference evidence="11 12" key="1">
    <citation type="submission" date="2020-07" db="EMBL/GenBank/DDBJ databases">
        <title>Sequencing the genomes of 1000 actinobacteria strains.</title>
        <authorList>
            <person name="Klenk H.-P."/>
        </authorList>
    </citation>
    <scope>NUCLEOTIDE SEQUENCE [LARGE SCALE GENOMIC DNA]</scope>
    <source>
        <strain evidence="11 12">DSM 18448</strain>
    </source>
</reference>
<keyword evidence="6" id="KW-0186">Copper</keyword>
<gene>
    <name evidence="11" type="ORF">F4554_001453</name>
</gene>
<dbReference type="GO" id="GO:0046872">
    <property type="term" value="F:metal ion binding"/>
    <property type="evidence" value="ECO:0007669"/>
    <property type="project" value="UniProtKB-KW"/>
</dbReference>
<dbReference type="GO" id="GO:0005737">
    <property type="term" value="C:cytoplasm"/>
    <property type="evidence" value="ECO:0007669"/>
    <property type="project" value="UniProtKB-SubCell"/>
</dbReference>
<dbReference type="InterPro" id="IPR038390">
    <property type="entry name" value="Metal_Tscrpt_repr_sf"/>
</dbReference>
<dbReference type="PANTHER" id="PTHR33677:SF3">
    <property type="entry name" value="COPPER-SENSING TRANSCRIPTIONAL REPRESSOR RICR"/>
    <property type="match status" value="1"/>
</dbReference>
<keyword evidence="3" id="KW-0963">Cytoplasm</keyword>
<dbReference type="EMBL" id="JACBZH010000001">
    <property type="protein sequence ID" value="NYH88815.1"/>
    <property type="molecule type" value="Genomic_DNA"/>
</dbReference>
<dbReference type="GO" id="GO:0001217">
    <property type="term" value="F:DNA-binding transcription repressor activity"/>
    <property type="evidence" value="ECO:0007669"/>
    <property type="project" value="UniProtKB-ARBA"/>
</dbReference>
<comment type="subcellular location">
    <subcellularLocation>
        <location evidence="1">Cytoplasm</location>
    </subcellularLocation>
</comment>
<evidence type="ECO:0000256" key="4">
    <source>
        <dbReference type="ARBA" id="ARBA00022491"/>
    </source>
</evidence>
<evidence type="ECO:0000313" key="11">
    <source>
        <dbReference type="EMBL" id="NYH88815.1"/>
    </source>
</evidence>
<accession>A0A852Z9C6</accession>
<sequence>MASTPSSRRSRSGKPSDADVHPVQDTPDAGDVAGDAQAPSPYAGHRPPGYLDQKDAHLKRLRRIEGQVRGLQRQVENDTYCIDVLTQVSAATRALESFALGLLDEHLAHCVSEALATGDQDAQAKVKEASAAIARLVRS</sequence>
<protein>
    <submittedName>
        <fullName evidence="11">DNA-binding FrmR family transcriptional regulator</fullName>
    </submittedName>
</protein>
<keyword evidence="9" id="KW-0804">Transcription</keyword>
<evidence type="ECO:0000256" key="9">
    <source>
        <dbReference type="ARBA" id="ARBA00023163"/>
    </source>
</evidence>
<dbReference type="PANTHER" id="PTHR33677">
    <property type="entry name" value="TRANSCRIPTIONAL REPRESSOR FRMR-RELATED"/>
    <property type="match status" value="1"/>
</dbReference>
<proteinExistence type="inferred from homology"/>
<evidence type="ECO:0000256" key="8">
    <source>
        <dbReference type="ARBA" id="ARBA00023125"/>
    </source>
</evidence>
<evidence type="ECO:0000256" key="2">
    <source>
        <dbReference type="ARBA" id="ARBA00005428"/>
    </source>
</evidence>
<dbReference type="Proteomes" id="UP000579605">
    <property type="component" value="Unassembled WGS sequence"/>
</dbReference>
<dbReference type="RefSeq" id="WP_179786658.1">
    <property type="nucleotide sequence ID" value="NZ_BAAARR010000003.1"/>
</dbReference>
<organism evidence="11 12">
    <name type="scientific">Actinopolymorpha rutila</name>
    <dbReference type="NCBI Taxonomy" id="446787"/>
    <lineage>
        <taxon>Bacteria</taxon>
        <taxon>Bacillati</taxon>
        <taxon>Actinomycetota</taxon>
        <taxon>Actinomycetes</taxon>
        <taxon>Propionibacteriales</taxon>
        <taxon>Actinopolymorphaceae</taxon>
        <taxon>Actinopolymorpha</taxon>
    </lineage>
</organism>
<comment type="similarity">
    <text evidence="2">Belongs to the CsoR family.</text>
</comment>
<evidence type="ECO:0000256" key="10">
    <source>
        <dbReference type="SAM" id="MobiDB-lite"/>
    </source>
</evidence>
<keyword evidence="4" id="KW-0678">Repressor</keyword>
<keyword evidence="12" id="KW-1185">Reference proteome</keyword>
<dbReference type="Gene3D" id="1.20.58.1000">
    <property type="entry name" value="Metal-sensitive repressor, helix protomer"/>
    <property type="match status" value="1"/>
</dbReference>
<evidence type="ECO:0000256" key="7">
    <source>
        <dbReference type="ARBA" id="ARBA00023015"/>
    </source>
</evidence>
<keyword evidence="5" id="KW-0479">Metal-binding</keyword>
<dbReference type="GO" id="GO:0000976">
    <property type="term" value="F:transcription cis-regulatory region binding"/>
    <property type="evidence" value="ECO:0007669"/>
    <property type="project" value="UniProtKB-ARBA"/>
</dbReference>
<dbReference type="Pfam" id="PF02583">
    <property type="entry name" value="Trns_repr_metal"/>
    <property type="match status" value="1"/>
</dbReference>
<evidence type="ECO:0000256" key="6">
    <source>
        <dbReference type="ARBA" id="ARBA00023008"/>
    </source>
</evidence>
<evidence type="ECO:0000256" key="5">
    <source>
        <dbReference type="ARBA" id="ARBA00022723"/>
    </source>
</evidence>
<dbReference type="InterPro" id="IPR003735">
    <property type="entry name" value="Metal_Tscrpt_repr"/>
</dbReference>
<dbReference type="AlphaFoldDB" id="A0A852Z9C6"/>
<keyword evidence="7" id="KW-0805">Transcription regulation</keyword>
<keyword evidence="8 11" id="KW-0238">DNA-binding</keyword>